<keyword evidence="6 8" id="KW-0560">Oxidoreductase</keyword>
<evidence type="ECO:0000256" key="9">
    <source>
        <dbReference type="PIRSR" id="PIRSR000362-1"/>
    </source>
</evidence>
<evidence type="ECO:0000256" key="10">
    <source>
        <dbReference type="PIRSR" id="PIRSR000362-2"/>
    </source>
</evidence>
<evidence type="ECO:0000256" key="5">
    <source>
        <dbReference type="ARBA" id="ARBA00022857"/>
    </source>
</evidence>
<evidence type="ECO:0000256" key="4">
    <source>
        <dbReference type="ARBA" id="ARBA00022827"/>
    </source>
</evidence>
<comment type="cofactor">
    <cofactor evidence="1 8 9">
        <name>FAD</name>
        <dbReference type="ChEBI" id="CHEBI:57692"/>
    </cofactor>
</comment>
<feature type="binding site" evidence="9">
    <location>
        <position position="41"/>
    </location>
    <ligand>
        <name>FAD</name>
        <dbReference type="ChEBI" id="CHEBI:57692"/>
    </ligand>
</feature>
<feature type="binding site" evidence="9">
    <location>
        <position position="392"/>
    </location>
    <ligand>
        <name>FAD</name>
        <dbReference type="ChEBI" id="CHEBI:57692"/>
    </ligand>
</feature>
<dbReference type="PANTHER" id="PTHR48467">
    <property type="entry name" value="GLUTAMATE SYNTHASE 1 [NADH], CHLOROPLASTIC-LIKE"/>
    <property type="match status" value="1"/>
</dbReference>
<evidence type="ECO:0000256" key="6">
    <source>
        <dbReference type="ARBA" id="ARBA00023002"/>
    </source>
</evidence>
<sequence>MLFRSGRKLGDTATLGALLCSFVTKRSESTLKVCVVGSGPAGFYTTAQILKQLGSTARVDILDRLPTPFGLVRSGVAPDHPDTKNVINQYTQIGLDSRVSYFGNVTVGTDVQLSRLRRLYHAVVLAYGAESNIQLKVPGEDLHGVYSARQFVWWYNAHPDHRNLPIDLSKIRRVAIFGMGNVALDCARVLLQPPPRLGTTDIAEHALRQLRDSAVERVDIIGRRGPVQASFTAKELRELLKLEGVRVVVDPDQLRVTETDEVEMKASRAKRRIFDIMKSSLDASSNTSGRQLHLHFLRTLKGIQGDEQGAVSSLQLERNELRTAADGSQRPAGTGEMEHLPADLVLGSIGYRCNPLEGAPFDERRGIIPNRGGRVLQAGSSEPDPGLYVAGWVKRGPTGIIGTNLTDAQETVAAILQDAQSLSAPADDAPSLQQVLQESGVQAVSGAYDSSLVHNLQQKDRCPQP</sequence>
<dbReference type="GO" id="GO:0016491">
    <property type="term" value="F:oxidoreductase activity"/>
    <property type="evidence" value="ECO:0007669"/>
    <property type="project" value="UniProtKB-KW"/>
</dbReference>
<feature type="binding site" evidence="10">
    <location>
        <position position="399"/>
    </location>
    <ligand>
        <name>NADP(+)</name>
        <dbReference type="ChEBI" id="CHEBI:58349"/>
    </ligand>
</feature>
<dbReference type="AlphaFoldDB" id="A0AAW1P1E8"/>
<proteinExistence type="inferred from homology"/>
<comment type="caution">
    <text evidence="12">The sequence shown here is derived from an EMBL/GenBank/DDBJ whole genome shotgun (WGS) entry which is preliminary data.</text>
</comment>
<evidence type="ECO:0000313" key="13">
    <source>
        <dbReference type="Proteomes" id="UP001465755"/>
    </source>
</evidence>
<evidence type="ECO:0000256" key="1">
    <source>
        <dbReference type="ARBA" id="ARBA00001974"/>
    </source>
</evidence>
<dbReference type="SUPFAM" id="SSF51971">
    <property type="entry name" value="Nucleotide-binding domain"/>
    <property type="match status" value="1"/>
</dbReference>
<dbReference type="InterPro" id="IPR021163">
    <property type="entry name" value="Ferredox_Rdtase_adrenod"/>
</dbReference>
<reference evidence="12 13" key="1">
    <citation type="journal article" date="2024" name="Nat. Commun.">
        <title>Phylogenomics reveals the evolutionary origins of lichenization in chlorophyte algae.</title>
        <authorList>
            <person name="Puginier C."/>
            <person name="Libourel C."/>
            <person name="Otte J."/>
            <person name="Skaloud P."/>
            <person name="Haon M."/>
            <person name="Grisel S."/>
            <person name="Petersen M."/>
            <person name="Berrin J.G."/>
            <person name="Delaux P.M."/>
            <person name="Dal Grande F."/>
            <person name="Keller J."/>
        </authorList>
    </citation>
    <scope>NUCLEOTIDE SEQUENCE [LARGE SCALE GENOMIC DNA]</scope>
    <source>
        <strain evidence="12 13">SAG 2036</strain>
    </source>
</reference>
<evidence type="ECO:0000256" key="3">
    <source>
        <dbReference type="ARBA" id="ARBA00022630"/>
    </source>
</evidence>
<dbReference type="PANTHER" id="PTHR48467:SF1">
    <property type="entry name" value="GLUTAMATE SYNTHASE 1 [NADH], CHLOROPLASTIC-LIKE"/>
    <property type="match status" value="1"/>
</dbReference>
<gene>
    <name evidence="12" type="ORF">WJX73_003027</name>
</gene>
<evidence type="ECO:0000256" key="2">
    <source>
        <dbReference type="ARBA" id="ARBA00008312"/>
    </source>
</evidence>
<accession>A0AAW1P1E8</accession>
<dbReference type="Pfam" id="PF07992">
    <property type="entry name" value="Pyr_redox_2"/>
    <property type="match status" value="1"/>
</dbReference>
<dbReference type="EMBL" id="JALJOQ010000072">
    <property type="protein sequence ID" value="KAK9802025.1"/>
    <property type="molecule type" value="Genomic_DNA"/>
</dbReference>
<feature type="binding site" evidence="9">
    <location>
        <position position="107"/>
    </location>
    <ligand>
        <name>FAD</name>
        <dbReference type="ChEBI" id="CHEBI:57692"/>
    </ligand>
</feature>
<evidence type="ECO:0000313" key="12">
    <source>
        <dbReference type="EMBL" id="KAK9802025.1"/>
    </source>
</evidence>
<dbReference type="GO" id="GO:0005739">
    <property type="term" value="C:mitochondrion"/>
    <property type="evidence" value="ECO:0007669"/>
    <property type="project" value="UniProtKB-SubCell"/>
</dbReference>
<comment type="similarity">
    <text evidence="2 8">Belongs to the ferredoxin--NADP reductase type 1 family.</text>
</comment>
<dbReference type="InterPro" id="IPR036188">
    <property type="entry name" value="FAD/NAD-bd_sf"/>
</dbReference>
<feature type="binding site" evidence="9">
    <location>
        <position position="71"/>
    </location>
    <ligand>
        <name>FAD</name>
        <dbReference type="ChEBI" id="CHEBI:57692"/>
    </ligand>
</feature>
<comment type="catalytic activity">
    <reaction evidence="7 8">
        <text>2 reduced [adrenodoxin] + NADP(+) + H(+) = 2 oxidized [adrenodoxin] + NADPH</text>
        <dbReference type="Rhea" id="RHEA:42312"/>
        <dbReference type="Rhea" id="RHEA-COMP:9998"/>
        <dbReference type="Rhea" id="RHEA-COMP:9999"/>
        <dbReference type="ChEBI" id="CHEBI:15378"/>
        <dbReference type="ChEBI" id="CHEBI:33737"/>
        <dbReference type="ChEBI" id="CHEBI:33738"/>
        <dbReference type="ChEBI" id="CHEBI:57783"/>
        <dbReference type="ChEBI" id="CHEBI:58349"/>
        <dbReference type="EC" id="1.18.1.6"/>
    </reaction>
</comment>
<protein>
    <recommendedName>
        <fullName evidence="8">NADPH:adrenodoxin oxidoreductase, mitochondrial</fullName>
        <ecNumber evidence="8">1.18.1.6</ecNumber>
    </recommendedName>
</protein>
<dbReference type="Proteomes" id="UP001465755">
    <property type="component" value="Unassembled WGS sequence"/>
</dbReference>
<dbReference type="PRINTS" id="PR00419">
    <property type="entry name" value="ADXRDTASE"/>
</dbReference>
<dbReference type="InterPro" id="IPR023753">
    <property type="entry name" value="FAD/NAD-binding_dom"/>
</dbReference>
<keyword evidence="4 8" id="KW-0274">FAD</keyword>
<feature type="binding site" evidence="9">
    <location>
        <begin position="399"/>
        <end position="401"/>
    </location>
    <ligand>
        <name>FAD</name>
        <dbReference type="ChEBI" id="CHEBI:57692"/>
    </ligand>
</feature>
<feature type="domain" description="FAD/NAD(P)-binding" evidence="11">
    <location>
        <begin position="32"/>
        <end position="275"/>
    </location>
</feature>
<evidence type="ECO:0000259" key="11">
    <source>
        <dbReference type="Pfam" id="PF07992"/>
    </source>
</evidence>
<dbReference type="Gene3D" id="3.50.50.60">
    <property type="entry name" value="FAD/NAD(P)-binding domain"/>
    <property type="match status" value="1"/>
</dbReference>
<feature type="binding site" evidence="10">
    <location>
        <position position="235"/>
    </location>
    <ligand>
        <name>NADP(+)</name>
        <dbReference type="ChEBI" id="CHEBI:58349"/>
    </ligand>
</feature>
<dbReference type="Gene3D" id="3.40.50.720">
    <property type="entry name" value="NAD(P)-binding Rossmann-like Domain"/>
    <property type="match status" value="1"/>
</dbReference>
<feature type="binding site" evidence="10">
    <location>
        <begin position="223"/>
        <end position="224"/>
    </location>
    <ligand>
        <name>NADP(+)</name>
        <dbReference type="ChEBI" id="CHEBI:58349"/>
    </ligand>
</feature>
<dbReference type="EC" id="1.18.1.6" evidence="8"/>
<dbReference type="InterPro" id="IPR055275">
    <property type="entry name" value="Ferredox_Rdtase"/>
</dbReference>
<keyword evidence="3 8" id="KW-0285">Flavoprotein</keyword>
<dbReference type="PIRSF" id="PIRSF000362">
    <property type="entry name" value="FNR"/>
    <property type="match status" value="1"/>
</dbReference>
<keyword evidence="5 8" id="KW-0521">NADP</keyword>
<organism evidence="12 13">
    <name type="scientific">Symbiochloris irregularis</name>
    <dbReference type="NCBI Taxonomy" id="706552"/>
    <lineage>
        <taxon>Eukaryota</taxon>
        <taxon>Viridiplantae</taxon>
        <taxon>Chlorophyta</taxon>
        <taxon>core chlorophytes</taxon>
        <taxon>Trebouxiophyceae</taxon>
        <taxon>Trebouxiales</taxon>
        <taxon>Trebouxiaceae</taxon>
        <taxon>Symbiochloris</taxon>
    </lineage>
</organism>
<keyword evidence="8" id="KW-0496">Mitochondrion</keyword>
<evidence type="ECO:0000256" key="8">
    <source>
        <dbReference type="PIRNR" id="PIRNR000362"/>
    </source>
</evidence>
<comment type="subcellular location">
    <subcellularLocation>
        <location evidence="8">Mitochondrion</location>
    </subcellularLocation>
</comment>
<keyword evidence="13" id="KW-1185">Reference proteome</keyword>
<evidence type="ECO:0000256" key="7">
    <source>
        <dbReference type="ARBA" id="ARBA00048933"/>
    </source>
</evidence>
<name>A0AAW1P1E8_9CHLO</name>